<comment type="caution">
    <text evidence="2">The sequence shown here is derived from an EMBL/GenBank/DDBJ whole genome shotgun (WGS) entry which is preliminary data.</text>
</comment>
<keyword evidence="1" id="KW-0812">Transmembrane</keyword>
<sequence>MIAILMTLLGGYVGWRTASKRGGDRNDKLQYIAVYALLFSILGLFFGVLVDRFN</sequence>
<name>A0ABP7KD48_9RHOB</name>
<organism evidence="2 3">
    <name type="scientific">Celeribacter arenosi</name>
    <dbReference type="NCBI Taxonomy" id="792649"/>
    <lineage>
        <taxon>Bacteria</taxon>
        <taxon>Pseudomonadati</taxon>
        <taxon>Pseudomonadota</taxon>
        <taxon>Alphaproteobacteria</taxon>
        <taxon>Rhodobacterales</taxon>
        <taxon>Roseobacteraceae</taxon>
        <taxon>Celeribacter</taxon>
    </lineage>
</organism>
<evidence type="ECO:0000313" key="2">
    <source>
        <dbReference type="EMBL" id="GAA3873664.1"/>
    </source>
</evidence>
<reference evidence="3" key="1">
    <citation type="journal article" date="2019" name="Int. J. Syst. Evol. Microbiol.">
        <title>The Global Catalogue of Microorganisms (GCM) 10K type strain sequencing project: providing services to taxonomists for standard genome sequencing and annotation.</title>
        <authorList>
            <consortium name="The Broad Institute Genomics Platform"/>
            <consortium name="The Broad Institute Genome Sequencing Center for Infectious Disease"/>
            <person name="Wu L."/>
            <person name="Ma J."/>
        </authorList>
    </citation>
    <scope>NUCLEOTIDE SEQUENCE [LARGE SCALE GENOMIC DNA]</scope>
    <source>
        <strain evidence="3">JCM 17190</strain>
    </source>
</reference>
<keyword evidence="3" id="KW-1185">Reference proteome</keyword>
<dbReference type="EMBL" id="BAABDF010000007">
    <property type="protein sequence ID" value="GAA3873664.1"/>
    <property type="molecule type" value="Genomic_DNA"/>
</dbReference>
<protein>
    <recommendedName>
        <fullName evidence="4">Apolipoprotein acyltransferase</fullName>
    </recommendedName>
</protein>
<gene>
    <name evidence="2" type="ORF">GCM10022404_24370</name>
</gene>
<dbReference type="Proteomes" id="UP001399917">
    <property type="component" value="Unassembled WGS sequence"/>
</dbReference>
<feature type="transmembrane region" description="Helical" evidence="1">
    <location>
        <begin position="29"/>
        <end position="50"/>
    </location>
</feature>
<evidence type="ECO:0008006" key="4">
    <source>
        <dbReference type="Google" id="ProtNLM"/>
    </source>
</evidence>
<accession>A0ABP7KD48</accession>
<keyword evidence="1" id="KW-0472">Membrane</keyword>
<dbReference type="RefSeq" id="WP_344847480.1">
    <property type="nucleotide sequence ID" value="NZ_BAABDF010000007.1"/>
</dbReference>
<proteinExistence type="predicted"/>
<evidence type="ECO:0000256" key="1">
    <source>
        <dbReference type="SAM" id="Phobius"/>
    </source>
</evidence>
<evidence type="ECO:0000313" key="3">
    <source>
        <dbReference type="Proteomes" id="UP001399917"/>
    </source>
</evidence>
<keyword evidence="1" id="KW-1133">Transmembrane helix</keyword>